<dbReference type="EnsemblPlants" id="TuG1812G0700003419.01.T01">
    <property type="protein sequence ID" value="TuG1812G0700003419.01.T01"/>
    <property type="gene ID" value="TuG1812G0700003419.01"/>
</dbReference>
<sequence length="189" mass="21499">MTGHGATTRYLTAADNGDELNSSIVVGKYHRHLQSTPPTKSYGKGAAAAFAKELGYFNTGKHVSQMKDRKRATNPMNHEPKRRTVFQNISEKHLDMDDSKLDLKFCTESRQKKNFVEPKDLSHKLQTEDLTFGSSAKRWYHSKNRTYQYGRLNTGNENKELVFFSDEDTKPAKSVDVKVANKRQIGNTI</sequence>
<name>A0A8R7V3V7_TRIUA</name>
<reference evidence="1" key="3">
    <citation type="submission" date="2022-06" db="UniProtKB">
        <authorList>
            <consortium name="EnsemblPlants"/>
        </authorList>
    </citation>
    <scope>IDENTIFICATION</scope>
</reference>
<reference evidence="2" key="1">
    <citation type="journal article" date="2013" name="Nature">
        <title>Draft genome of the wheat A-genome progenitor Triticum urartu.</title>
        <authorList>
            <person name="Ling H.Q."/>
            <person name="Zhao S."/>
            <person name="Liu D."/>
            <person name="Wang J."/>
            <person name="Sun H."/>
            <person name="Zhang C."/>
            <person name="Fan H."/>
            <person name="Li D."/>
            <person name="Dong L."/>
            <person name="Tao Y."/>
            <person name="Gao C."/>
            <person name="Wu H."/>
            <person name="Li Y."/>
            <person name="Cui Y."/>
            <person name="Guo X."/>
            <person name="Zheng S."/>
            <person name="Wang B."/>
            <person name="Yu K."/>
            <person name="Liang Q."/>
            <person name="Yang W."/>
            <person name="Lou X."/>
            <person name="Chen J."/>
            <person name="Feng M."/>
            <person name="Jian J."/>
            <person name="Zhang X."/>
            <person name="Luo G."/>
            <person name="Jiang Y."/>
            <person name="Liu J."/>
            <person name="Wang Z."/>
            <person name="Sha Y."/>
            <person name="Zhang B."/>
            <person name="Wu H."/>
            <person name="Tang D."/>
            <person name="Shen Q."/>
            <person name="Xue P."/>
            <person name="Zou S."/>
            <person name="Wang X."/>
            <person name="Liu X."/>
            <person name="Wang F."/>
            <person name="Yang Y."/>
            <person name="An X."/>
            <person name="Dong Z."/>
            <person name="Zhang K."/>
            <person name="Zhang X."/>
            <person name="Luo M.C."/>
            <person name="Dvorak J."/>
            <person name="Tong Y."/>
            <person name="Wang J."/>
            <person name="Yang H."/>
            <person name="Li Z."/>
            <person name="Wang D."/>
            <person name="Zhang A."/>
            <person name="Wang J."/>
        </authorList>
    </citation>
    <scope>NUCLEOTIDE SEQUENCE</scope>
    <source>
        <strain evidence="2">cv. G1812</strain>
    </source>
</reference>
<dbReference type="AlphaFoldDB" id="A0A8R7V3V7"/>
<keyword evidence="2" id="KW-1185">Reference proteome</keyword>
<organism evidence="1 2">
    <name type="scientific">Triticum urartu</name>
    <name type="common">Red wild einkorn</name>
    <name type="synonym">Crithodium urartu</name>
    <dbReference type="NCBI Taxonomy" id="4572"/>
    <lineage>
        <taxon>Eukaryota</taxon>
        <taxon>Viridiplantae</taxon>
        <taxon>Streptophyta</taxon>
        <taxon>Embryophyta</taxon>
        <taxon>Tracheophyta</taxon>
        <taxon>Spermatophyta</taxon>
        <taxon>Magnoliopsida</taxon>
        <taxon>Liliopsida</taxon>
        <taxon>Poales</taxon>
        <taxon>Poaceae</taxon>
        <taxon>BOP clade</taxon>
        <taxon>Pooideae</taxon>
        <taxon>Triticodae</taxon>
        <taxon>Triticeae</taxon>
        <taxon>Triticinae</taxon>
        <taxon>Triticum</taxon>
    </lineage>
</organism>
<evidence type="ECO:0000313" key="2">
    <source>
        <dbReference type="Proteomes" id="UP000015106"/>
    </source>
</evidence>
<dbReference type="Gramene" id="TuG1812G0700003419.01.T01">
    <property type="protein sequence ID" value="TuG1812G0700003419.01.T01"/>
    <property type="gene ID" value="TuG1812G0700003419.01"/>
</dbReference>
<dbReference type="Proteomes" id="UP000015106">
    <property type="component" value="Chromosome 7"/>
</dbReference>
<evidence type="ECO:0000313" key="1">
    <source>
        <dbReference type="EnsemblPlants" id="TuG1812G0700003419.01.T01"/>
    </source>
</evidence>
<proteinExistence type="predicted"/>
<accession>A0A8R7V3V7</accession>
<protein>
    <submittedName>
        <fullName evidence="1">Uncharacterized protein</fullName>
    </submittedName>
</protein>
<reference evidence="1" key="2">
    <citation type="submission" date="2018-03" db="EMBL/GenBank/DDBJ databases">
        <title>The Triticum urartu genome reveals the dynamic nature of wheat genome evolution.</title>
        <authorList>
            <person name="Ling H."/>
            <person name="Ma B."/>
            <person name="Shi X."/>
            <person name="Liu H."/>
            <person name="Dong L."/>
            <person name="Sun H."/>
            <person name="Cao Y."/>
            <person name="Gao Q."/>
            <person name="Zheng S."/>
            <person name="Li Y."/>
            <person name="Yu Y."/>
            <person name="Du H."/>
            <person name="Qi M."/>
            <person name="Li Y."/>
            <person name="Yu H."/>
            <person name="Cui Y."/>
            <person name="Wang N."/>
            <person name="Chen C."/>
            <person name="Wu H."/>
            <person name="Zhao Y."/>
            <person name="Zhang J."/>
            <person name="Li Y."/>
            <person name="Zhou W."/>
            <person name="Zhang B."/>
            <person name="Hu W."/>
            <person name="Eijk M."/>
            <person name="Tang J."/>
            <person name="Witsenboer H."/>
            <person name="Zhao S."/>
            <person name="Li Z."/>
            <person name="Zhang A."/>
            <person name="Wang D."/>
            <person name="Liang C."/>
        </authorList>
    </citation>
    <scope>NUCLEOTIDE SEQUENCE [LARGE SCALE GENOMIC DNA]</scope>
    <source>
        <strain evidence="1">cv. G1812</strain>
    </source>
</reference>